<dbReference type="SUPFAM" id="SSF55545">
    <property type="entry name" value="beta-N-acetylhexosaminidase-like domain"/>
    <property type="match status" value="1"/>
</dbReference>
<dbReference type="InterPro" id="IPR015883">
    <property type="entry name" value="Glyco_hydro_20_cat"/>
</dbReference>
<dbReference type="Proteomes" id="UP000185124">
    <property type="component" value="Unassembled WGS sequence"/>
</dbReference>
<evidence type="ECO:0000259" key="9">
    <source>
        <dbReference type="Pfam" id="PF02838"/>
    </source>
</evidence>
<organism evidence="10 11">
    <name type="scientific">Micromonospora cremea</name>
    <dbReference type="NCBI Taxonomy" id="709881"/>
    <lineage>
        <taxon>Bacteria</taxon>
        <taxon>Bacillati</taxon>
        <taxon>Actinomycetota</taxon>
        <taxon>Actinomycetes</taxon>
        <taxon>Micromonosporales</taxon>
        <taxon>Micromonosporaceae</taxon>
        <taxon>Micromonospora</taxon>
    </lineage>
</organism>
<keyword evidence="5" id="KW-0326">Glycosidase</keyword>
<dbReference type="STRING" id="709881.SAMN04489832_1611"/>
<evidence type="ECO:0000256" key="7">
    <source>
        <dbReference type="SAM" id="SignalP"/>
    </source>
</evidence>
<comment type="catalytic activity">
    <reaction evidence="1">
        <text>Hydrolysis of terminal non-reducing N-acetyl-D-hexosamine residues in N-acetyl-beta-D-hexosaminides.</text>
        <dbReference type="EC" id="3.2.1.52"/>
    </reaction>
</comment>
<protein>
    <recommendedName>
        <fullName evidence="3">beta-N-acetylhexosaminidase</fullName>
        <ecNumber evidence="3">3.2.1.52</ecNumber>
    </recommendedName>
</protein>
<dbReference type="GO" id="GO:0016020">
    <property type="term" value="C:membrane"/>
    <property type="evidence" value="ECO:0007669"/>
    <property type="project" value="TreeGrafter"/>
</dbReference>
<dbReference type="PRINTS" id="PR00738">
    <property type="entry name" value="GLHYDRLASE20"/>
</dbReference>
<dbReference type="InterPro" id="IPR029018">
    <property type="entry name" value="Hex-like_dom2"/>
</dbReference>
<evidence type="ECO:0000256" key="3">
    <source>
        <dbReference type="ARBA" id="ARBA00012663"/>
    </source>
</evidence>
<feature type="chain" id="PRO_5012003276" description="beta-N-acetylhexosaminidase" evidence="7">
    <location>
        <begin position="42"/>
        <end position="543"/>
    </location>
</feature>
<evidence type="ECO:0000256" key="1">
    <source>
        <dbReference type="ARBA" id="ARBA00001231"/>
    </source>
</evidence>
<comment type="similarity">
    <text evidence="2">Belongs to the glycosyl hydrolase 20 family.</text>
</comment>
<dbReference type="CDD" id="cd06568">
    <property type="entry name" value="GH20_SpHex_like"/>
    <property type="match status" value="1"/>
</dbReference>
<name>A0A1N5VI40_9ACTN</name>
<evidence type="ECO:0000256" key="4">
    <source>
        <dbReference type="ARBA" id="ARBA00022801"/>
    </source>
</evidence>
<evidence type="ECO:0000256" key="5">
    <source>
        <dbReference type="ARBA" id="ARBA00023295"/>
    </source>
</evidence>
<dbReference type="Gene3D" id="3.30.379.10">
    <property type="entry name" value="Chitobiase/beta-hexosaminidase domain 2-like"/>
    <property type="match status" value="1"/>
</dbReference>
<evidence type="ECO:0000256" key="2">
    <source>
        <dbReference type="ARBA" id="ARBA00006285"/>
    </source>
</evidence>
<dbReference type="InterPro" id="IPR025705">
    <property type="entry name" value="Beta_hexosaminidase_sua/sub"/>
</dbReference>
<dbReference type="AlphaFoldDB" id="A0A1N5VI40"/>
<dbReference type="Gene3D" id="3.20.20.80">
    <property type="entry name" value="Glycosidases"/>
    <property type="match status" value="1"/>
</dbReference>
<dbReference type="Pfam" id="PF02838">
    <property type="entry name" value="Glyco_hydro_20b"/>
    <property type="match status" value="1"/>
</dbReference>
<dbReference type="GO" id="GO:0004563">
    <property type="term" value="F:beta-N-acetylhexosaminidase activity"/>
    <property type="evidence" value="ECO:0007669"/>
    <property type="project" value="UniProtKB-EC"/>
</dbReference>
<dbReference type="PANTHER" id="PTHR22600:SF57">
    <property type="entry name" value="BETA-N-ACETYLHEXOSAMINIDASE"/>
    <property type="match status" value="1"/>
</dbReference>
<dbReference type="SUPFAM" id="SSF51445">
    <property type="entry name" value="(Trans)glycosidases"/>
    <property type="match status" value="1"/>
</dbReference>
<keyword evidence="7" id="KW-0732">Signal</keyword>
<dbReference type="GO" id="GO:0005975">
    <property type="term" value="P:carbohydrate metabolic process"/>
    <property type="evidence" value="ECO:0007669"/>
    <property type="project" value="InterPro"/>
</dbReference>
<dbReference type="InterPro" id="IPR015882">
    <property type="entry name" value="HEX_bac_N"/>
</dbReference>
<dbReference type="RefSeq" id="WP_244298429.1">
    <property type="nucleotide sequence ID" value="NZ_FSQT01000001.1"/>
</dbReference>
<feature type="signal peptide" evidence="7">
    <location>
        <begin position="1"/>
        <end position="41"/>
    </location>
</feature>
<evidence type="ECO:0000256" key="6">
    <source>
        <dbReference type="PIRSR" id="PIRSR625705-1"/>
    </source>
</evidence>
<dbReference type="Pfam" id="PF00728">
    <property type="entry name" value="Glyco_hydro_20"/>
    <property type="match status" value="2"/>
</dbReference>
<feature type="active site" description="Proton donor" evidence="6">
    <location>
        <position position="355"/>
    </location>
</feature>
<feature type="domain" description="Beta-hexosaminidase bacterial type N-terminal" evidence="9">
    <location>
        <begin position="52"/>
        <end position="187"/>
    </location>
</feature>
<keyword evidence="11" id="KW-1185">Reference proteome</keyword>
<feature type="domain" description="Glycoside hydrolase family 20 catalytic" evidence="8">
    <location>
        <begin position="363"/>
        <end position="507"/>
    </location>
</feature>
<feature type="domain" description="Glycoside hydrolase family 20 catalytic" evidence="8">
    <location>
        <begin position="190"/>
        <end position="358"/>
    </location>
</feature>
<reference evidence="11" key="1">
    <citation type="submission" date="2016-12" db="EMBL/GenBank/DDBJ databases">
        <authorList>
            <person name="Varghese N."/>
            <person name="Submissions S."/>
        </authorList>
    </citation>
    <scope>NUCLEOTIDE SEQUENCE [LARGE SCALE GENOMIC DNA]</scope>
    <source>
        <strain evidence="11">DSM 45599</strain>
    </source>
</reference>
<proteinExistence type="inferred from homology"/>
<dbReference type="PANTHER" id="PTHR22600">
    <property type="entry name" value="BETA-HEXOSAMINIDASE"/>
    <property type="match status" value="1"/>
</dbReference>
<evidence type="ECO:0000259" key="8">
    <source>
        <dbReference type="Pfam" id="PF00728"/>
    </source>
</evidence>
<keyword evidence="4" id="KW-0378">Hydrolase</keyword>
<gene>
    <name evidence="10" type="ORF">SAMN04489832_1611</name>
</gene>
<dbReference type="EMBL" id="FSQT01000001">
    <property type="protein sequence ID" value="SIM71957.1"/>
    <property type="molecule type" value="Genomic_DNA"/>
</dbReference>
<accession>A0A1N5VI40</accession>
<dbReference type="EC" id="3.2.1.52" evidence="3"/>
<dbReference type="InterPro" id="IPR017853">
    <property type="entry name" value="GH"/>
</dbReference>
<dbReference type="GO" id="GO:0030203">
    <property type="term" value="P:glycosaminoglycan metabolic process"/>
    <property type="evidence" value="ECO:0007669"/>
    <property type="project" value="TreeGrafter"/>
</dbReference>
<evidence type="ECO:0000313" key="11">
    <source>
        <dbReference type="Proteomes" id="UP000185124"/>
    </source>
</evidence>
<evidence type="ECO:0000313" key="10">
    <source>
        <dbReference type="EMBL" id="SIM71957.1"/>
    </source>
</evidence>
<sequence length="543" mass="59182">MTTDNDEGLEVSVRRRHTMTRLLVIAALGLPFILPAAPAVAAPTAPARHLHDVVPAPVETHPDARGTFRLSPLTVIRTSPGSAAAWQVGRQLAETLRPATGYPLPVLPARSTPLPEIALVIGGADGRVGQEGYQLDVTRRGVTIRANTAAGLFAGTQTLRQLLPAEIEASSRQRVTWTVPGGRIVDYPRFAYRGAMLDLARHFHTVDEITAYVDLLSQYKVNYLHLHLSDDQGWRIQIDSWPRLTTVGGGPGTGVDGVGPGFLTKADYKAVVAYAAARHITIVPEIDMPGHTNAAQSTYPELNCDGVAPPPRTDIAVGYSSLCIGDELTYRFVEDVIRELAAITPGPYLHVGGDEAHATTDEDYRTFMQRVLPLVAKYGKRASGWNEIMQVDPPTDAVAQFWGTGTTNADLAEAAARGNKVIMSPANKAYLDMKYDANTRLGLSWAAYIEVSDAYGWDPATRVTGVGEDAILGVEAPLWSETLRSLDDIEYMAFPRLSAIAELGWSTAASHDWESFRTRLGEQAPRWRLQEVDFYPSPQVPWL</sequence>